<comment type="caution">
    <text evidence="5">The sequence shown here is derived from an EMBL/GenBank/DDBJ whole genome shotgun (WGS) entry which is preliminary data.</text>
</comment>
<keyword evidence="5" id="KW-0282">Flagellum</keyword>
<evidence type="ECO:0000313" key="6">
    <source>
        <dbReference type="Proteomes" id="UP000325218"/>
    </source>
</evidence>
<dbReference type="Pfam" id="PF00460">
    <property type="entry name" value="Flg_bb_rod"/>
    <property type="match status" value="1"/>
</dbReference>
<keyword evidence="5" id="KW-0966">Cell projection</keyword>
<dbReference type="EMBL" id="VSDO01000003">
    <property type="protein sequence ID" value="TYA11902.1"/>
    <property type="molecule type" value="Genomic_DNA"/>
</dbReference>
<dbReference type="RefSeq" id="WP_148452971.1">
    <property type="nucleotide sequence ID" value="NZ_BORZ01000011.1"/>
</dbReference>
<reference evidence="5 6" key="1">
    <citation type="submission" date="2019-08" db="EMBL/GenBank/DDBJ databases">
        <title>Genome sequencing of Paenibacillus faecis DSM 23593(T).</title>
        <authorList>
            <person name="Kook J.-K."/>
            <person name="Park S.-N."/>
            <person name="Lim Y.K."/>
        </authorList>
    </citation>
    <scope>NUCLEOTIDE SEQUENCE [LARGE SCALE GENOMIC DNA]</scope>
    <source>
        <strain evidence="5 6">DSM 23593</strain>
    </source>
</reference>
<evidence type="ECO:0000259" key="3">
    <source>
        <dbReference type="Pfam" id="PF06429"/>
    </source>
</evidence>
<evidence type="ECO:0000259" key="4">
    <source>
        <dbReference type="Pfam" id="PF22692"/>
    </source>
</evidence>
<evidence type="ECO:0000256" key="1">
    <source>
        <dbReference type="ARBA" id="ARBA00009677"/>
    </source>
</evidence>
<dbReference type="Pfam" id="PF06429">
    <property type="entry name" value="Flg_bbr_C"/>
    <property type="match status" value="1"/>
</dbReference>
<dbReference type="AlphaFoldDB" id="A0A5D0CQ33"/>
<keyword evidence="6" id="KW-1185">Reference proteome</keyword>
<feature type="domain" description="Flagellar hook protein FlgE/F/G-like D1" evidence="4">
    <location>
        <begin position="131"/>
        <end position="175"/>
    </location>
</feature>
<dbReference type="PANTHER" id="PTHR30435">
    <property type="entry name" value="FLAGELLAR PROTEIN"/>
    <property type="match status" value="1"/>
</dbReference>
<gene>
    <name evidence="5" type="ORF">FRY98_14230</name>
</gene>
<protein>
    <submittedName>
        <fullName evidence="5">Flagellar hook-basal body protein</fullName>
    </submittedName>
</protein>
<sequence length="300" mass="32845">MLRGLYTAASGMITEQRRHDTVTQNIANINTPGYKQVNSINRSFPDMLVSLMGDKQSGYAKRIGKLTTGVFAEESMSSFVQGDLRETGKASNFALMTSLSLNDPATGQPIPFDASGKYVSEDGEVIYRPEAFFAVMDNNDEVRYTRDGNFTVTANGELRTSTGQRVLNNQGNPIVLAQGQSLEYMQSDAQGNLFTYDDTGTRVDVATLGVSVVNRPQELVRDGNGVFRAKDPEAADIQPLPQQGLEGVQVRQGYLEGSNIDTAQAMVDLLAAQRAYESNQKVIQFYDKSLEKAVNEIGRV</sequence>
<evidence type="ECO:0000259" key="2">
    <source>
        <dbReference type="Pfam" id="PF00460"/>
    </source>
</evidence>
<dbReference type="GO" id="GO:0009288">
    <property type="term" value="C:bacterial-type flagellum"/>
    <property type="evidence" value="ECO:0007669"/>
    <property type="project" value="TreeGrafter"/>
</dbReference>
<keyword evidence="5" id="KW-0969">Cilium</keyword>
<accession>A0A5D0CQ33</accession>
<dbReference type="Proteomes" id="UP000325218">
    <property type="component" value="Unassembled WGS sequence"/>
</dbReference>
<organism evidence="5 6">
    <name type="scientific">Paenibacillus faecis</name>
    <dbReference type="NCBI Taxonomy" id="862114"/>
    <lineage>
        <taxon>Bacteria</taxon>
        <taxon>Bacillati</taxon>
        <taxon>Bacillota</taxon>
        <taxon>Bacilli</taxon>
        <taxon>Bacillales</taxon>
        <taxon>Paenibacillaceae</taxon>
        <taxon>Paenibacillus</taxon>
    </lineage>
</organism>
<dbReference type="Pfam" id="PF22692">
    <property type="entry name" value="LlgE_F_G_D1"/>
    <property type="match status" value="1"/>
</dbReference>
<evidence type="ECO:0000313" key="5">
    <source>
        <dbReference type="EMBL" id="TYA11902.1"/>
    </source>
</evidence>
<feature type="domain" description="Flagellar basal-body/hook protein C-terminal" evidence="3">
    <location>
        <begin position="251"/>
        <end position="295"/>
    </location>
</feature>
<feature type="domain" description="Flagellar basal body rod protein N-terminal" evidence="2">
    <location>
        <begin position="5"/>
        <end position="35"/>
    </location>
</feature>
<dbReference type="InterPro" id="IPR010930">
    <property type="entry name" value="Flg_bb/hook_C_dom"/>
</dbReference>
<dbReference type="InterPro" id="IPR037925">
    <property type="entry name" value="FlgE/F/G-like"/>
</dbReference>
<dbReference type="PANTHER" id="PTHR30435:SF19">
    <property type="entry name" value="FLAGELLAR BASAL-BODY ROD PROTEIN FLGG"/>
    <property type="match status" value="1"/>
</dbReference>
<proteinExistence type="inferred from homology"/>
<name>A0A5D0CQ33_9BACL</name>
<dbReference type="SUPFAM" id="SSF117143">
    <property type="entry name" value="Flagellar hook protein flgE"/>
    <property type="match status" value="1"/>
</dbReference>
<dbReference type="OrthoDB" id="9800375at2"/>
<dbReference type="GO" id="GO:0071978">
    <property type="term" value="P:bacterial-type flagellum-dependent swarming motility"/>
    <property type="evidence" value="ECO:0007669"/>
    <property type="project" value="TreeGrafter"/>
</dbReference>
<dbReference type="InterPro" id="IPR053967">
    <property type="entry name" value="LlgE_F_G-like_D1"/>
</dbReference>
<dbReference type="InterPro" id="IPR001444">
    <property type="entry name" value="Flag_bb_rod_N"/>
</dbReference>
<comment type="similarity">
    <text evidence="1">Belongs to the flagella basal body rod proteins family.</text>
</comment>